<evidence type="ECO:0000313" key="5">
    <source>
        <dbReference type="Proteomes" id="UP000650477"/>
    </source>
</evidence>
<dbReference type="Proteomes" id="UP000650477">
    <property type="component" value="Unassembled WGS sequence"/>
</dbReference>
<feature type="region of interest" description="Disordered" evidence="1">
    <location>
        <begin position="324"/>
        <end position="357"/>
    </location>
</feature>
<feature type="signal peptide" evidence="2">
    <location>
        <begin position="1"/>
        <end position="29"/>
    </location>
</feature>
<organism evidence="3 5">
    <name type="scientific">Morganella morganii</name>
    <name type="common">Proteus morganii</name>
    <dbReference type="NCBI Taxonomy" id="582"/>
    <lineage>
        <taxon>Bacteria</taxon>
        <taxon>Pseudomonadati</taxon>
        <taxon>Pseudomonadota</taxon>
        <taxon>Gammaproteobacteria</taxon>
        <taxon>Enterobacterales</taxon>
        <taxon>Morganellaceae</taxon>
        <taxon>Morganella</taxon>
    </lineage>
</organism>
<dbReference type="EMBL" id="PKLF01000005">
    <property type="protein sequence ID" value="MBE8612144.1"/>
    <property type="molecule type" value="Genomic_DNA"/>
</dbReference>
<reference evidence="3" key="1">
    <citation type="submission" date="2017-12" db="EMBL/GenBank/DDBJ databases">
        <title>Genome sequencing and analysis.</title>
        <authorList>
            <person name="Huang Y.-T."/>
        </authorList>
    </citation>
    <scope>NUCLEOTIDE SEQUENCE</scope>
    <source>
        <strain evidence="3">VGH116</strain>
    </source>
</reference>
<dbReference type="InterPro" id="IPR006837">
    <property type="entry name" value="Divergent_DAC"/>
</dbReference>
<comment type="caution">
    <text evidence="3">The sequence shown here is derived from an EMBL/GenBank/DDBJ whole genome shotgun (WGS) entry which is preliminary data.</text>
</comment>
<dbReference type="CDD" id="cd10936">
    <property type="entry name" value="CE4_DAC2"/>
    <property type="match status" value="1"/>
</dbReference>
<dbReference type="EMBL" id="JAPKIY010000036">
    <property type="protein sequence ID" value="MDS0899756.1"/>
    <property type="molecule type" value="Genomic_DNA"/>
</dbReference>
<dbReference type="RefSeq" id="WP_032098033.1">
    <property type="nucleotide sequence ID" value="NZ_ABMOGV020000008.1"/>
</dbReference>
<evidence type="ECO:0000313" key="3">
    <source>
        <dbReference type="EMBL" id="MBE8612144.1"/>
    </source>
</evidence>
<protein>
    <submittedName>
        <fullName evidence="3">Divergent polysaccharide deacetylase family protein</fullName>
    </submittedName>
</protein>
<evidence type="ECO:0000256" key="2">
    <source>
        <dbReference type="SAM" id="SignalP"/>
    </source>
</evidence>
<dbReference type="GO" id="GO:0005975">
    <property type="term" value="P:carbohydrate metabolic process"/>
    <property type="evidence" value="ECO:0007669"/>
    <property type="project" value="InterPro"/>
</dbReference>
<gene>
    <name evidence="3" type="ORF">CYG68_06895</name>
    <name evidence="4" type="ORF">OSC06_17505</name>
</gene>
<dbReference type="Pfam" id="PF04748">
    <property type="entry name" value="Polysacc_deac_2"/>
    <property type="match status" value="1"/>
</dbReference>
<reference evidence="4" key="2">
    <citation type="submission" date="2023-02" db="EMBL/GenBank/DDBJ databases">
        <title>Detection, antimicrobial susceptibility and genomic characterization of NDM-producing species of Morganellaceae, Yersiniaceae, and Enterobacteriaceae other than Klebsiella.</title>
        <authorList>
            <person name="Camargo C.H."/>
            <person name="Sacchi C.T."/>
            <person name="Campos K.R."/>
        </authorList>
    </citation>
    <scope>NUCLEOTIDE SEQUENCE</scope>
    <source>
        <strain evidence="4">1189_21</strain>
    </source>
</reference>
<keyword evidence="2" id="KW-0732">Signal</keyword>
<name>A0A2C5TSB3_MORMO</name>
<dbReference type="PANTHER" id="PTHR30105:SF2">
    <property type="entry name" value="DIVERGENT POLYSACCHARIDE DEACETYLASE SUPERFAMILY"/>
    <property type="match status" value="1"/>
</dbReference>
<dbReference type="AlphaFoldDB" id="A0A2C5TSB3"/>
<dbReference type="SUPFAM" id="SSF88713">
    <property type="entry name" value="Glycoside hydrolase/deacetylase"/>
    <property type="match status" value="1"/>
</dbReference>
<feature type="chain" id="PRO_5041060838" evidence="2">
    <location>
        <begin position="30"/>
        <end position="357"/>
    </location>
</feature>
<dbReference type="InterPro" id="IPR011330">
    <property type="entry name" value="Glyco_hydro/deAcase_b/a-brl"/>
</dbReference>
<evidence type="ECO:0000313" key="4">
    <source>
        <dbReference type="EMBL" id="MDS0899756.1"/>
    </source>
</evidence>
<proteinExistence type="predicted"/>
<sequence>MTYRQKTKNIVLTSLLFITSSLITFSAAAAQLAIVIDDFGYRKQDDNRILELPPQVSIAILPNSPFGKEMAEKAHRQGREILIHMPMAPISKQPLERDTLRPSMSAAEIDTLIKAAIARVPYATGMNNHMGSAMTSDLTAMQHVMASLSGSGFYFLDSVTIGSTKATQAAQGTPVRVLRRQVFLDNVQTEEETRKQLNRAVALARKQGSVIAIGHPHPSTVRALHKLIPQLPPDIELVSPGYMLTHAGKPSAVKPQPEKPVVPVKPVVKEKPWLTPMTEQCEGKAEIGGEFYTNYINLLTEALLRDQMNGKVAEVLLSVRMALPQPDTAPPAAKESVSTDLKAAEKVPAEPAAETQR</sequence>
<dbReference type="Proteomes" id="UP001182247">
    <property type="component" value="Unassembled WGS sequence"/>
</dbReference>
<dbReference type="PANTHER" id="PTHR30105">
    <property type="entry name" value="UNCHARACTERIZED YIBQ-RELATED"/>
    <property type="match status" value="1"/>
</dbReference>
<accession>A0A2C5TSB3</accession>
<evidence type="ECO:0000256" key="1">
    <source>
        <dbReference type="SAM" id="MobiDB-lite"/>
    </source>
</evidence>
<dbReference type="Gene3D" id="3.20.20.370">
    <property type="entry name" value="Glycoside hydrolase/deacetylase"/>
    <property type="match status" value="1"/>
</dbReference>